<feature type="transmembrane region" description="Helical" evidence="1">
    <location>
        <begin position="131"/>
        <end position="150"/>
    </location>
</feature>
<keyword evidence="1" id="KW-1133">Transmembrane helix</keyword>
<dbReference type="Proteomes" id="UP000271925">
    <property type="component" value="Unassembled WGS sequence"/>
</dbReference>
<keyword evidence="1" id="KW-0812">Transmembrane</keyword>
<name>A0A3P1BMN6_9BACT</name>
<feature type="transmembrane region" description="Helical" evidence="1">
    <location>
        <begin position="198"/>
        <end position="218"/>
    </location>
</feature>
<sequence length="504" mass="57308">MNRSTQFSFFLFLIMAVALATSTALKDHRLWLDEILSMILLSEDSFTHRIQAITTGIDANPPLFILLYSLFGRGELTLKIISILFFAGGVSVISGYLSGLTKKPMLVFVLTLIIVALTSMNYNLSSQIRNYSLFLFLSALYFTDLFRFVVNPKGRALLVRLSVWGMLLAFAHNFGLIYIAASMGVLALLTLWAKDARYLSGVAVGLLIFCLWVVIWYPHFLIQADTGKPFGWIKLPTFTSFLVTVDSLLPRIPVLSETSLYIIIPKVLAFAGFFLAGLWRSLKAGFRETFRDPVRITFLASALLFWMVFALTLLISFGFTPIFYSRYFWPSHLLVIVQIVYLCRNSPVVAMPRFYPYLIGIFAISAGAYLFRQNRKVTLFPDYLETLSKAIPARFPVFFETGSDFLTADYYGLSDAHYLLNWKVSLKNHDTLGFKIIGAIQREYDKGEVVSELSFTKDRFPRFYVVDKTSHHLFEQYIDSGVLRVRSVKGGAVAGYRILECEWQ</sequence>
<reference evidence="2 3" key="1">
    <citation type="submission" date="2018-11" db="EMBL/GenBank/DDBJ databases">
        <authorList>
            <person name="Zhou Z."/>
            <person name="Wang G."/>
        </authorList>
    </citation>
    <scope>NUCLEOTIDE SEQUENCE [LARGE SCALE GENOMIC DNA]</scope>
    <source>
        <strain evidence="2 3">KCTC52004</strain>
    </source>
</reference>
<keyword evidence="1" id="KW-0472">Membrane</keyword>
<evidence type="ECO:0000313" key="2">
    <source>
        <dbReference type="EMBL" id="RRB02046.1"/>
    </source>
</evidence>
<dbReference type="RefSeq" id="WP_124876210.1">
    <property type="nucleotide sequence ID" value="NZ_RQJO01000009.1"/>
</dbReference>
<evidence type="ECO:0000313" key="3">
    <source>
        <dbReference type="Proteomes" id="UP000271925"/>
    </source>
</evidence>
<evidence type="ECO:0000256" key="1">
    <source>
        <dbReference type="SAM" id="Phobius"/>
    </source>
</evidence>
<dbReference type="AlphaFoldDB" id="A0A3P1BMN6"/>
<proteinExistence type="predicted"/>
<feature type="transmembrane region" description="Helical" evidence="1">
    <location>
        <begin position="261"/>
        <end position="282"/>
    </location>
</feature>
<comment type="caution">
    <text evidence="2">The sequence shown here is derived from an EMBL/GenBank/DDBJ whole genome shotgun (WGS) entry which is preliminary data.</text>
</comment>
<gene>
    <name evidence="2" type="ORF">EHT25_16270</name>
</gene>
<keyword evidence="3" id="KW-1185">Reference proteome</keyword>
<feature type="transmembrane region" description="Helical" evidence="1">
    <location>
        <begin position="294"/>
        <end position="315"/>
    </location>
</feature>
<feature type="transmembrane region" description="Helical" evidence="1">
    <location>
        <begin position="354"/>
        <end position="371"/>
    </location>
</feature>
<evidence type="ECO:0008006" key="4">
    <source>
        <dbReference type="Google" id="ProtNLM"/>
    </source>
</evidence>
<feature type="transmembrane region" description="Helical" evidence="1">
    <location>
        <begin position="48"/>
        <end position="68"/>
    </location>
</feature>
<feature type="transmembrane region" description="Helical" evidence="1">
    <location>
        <begin position="105"/>
        <end position="124"/>
    </location>
</feature>
<dbReference type="OrthoDB" id="919397at2"/>
<organism evidence="2 3">
    <name type="scientific">Larkinella rosea</name>
    <dbReference type="NCBI Taxonomy" id="2025312"/>
    <lineage>
        <taxon>Bacteria</taxon>
        <taxon>Pseudomonadati</taxon>
        <taxon>Bacteroidota</taxon>
        <taxon>Cytophagia</taxon>
        <taxon>Cytophagales</taxon>
        <taxon>Spirosomataceae</taxon>
        <taxon>Larkinella</taxon>
    </lineage>
</organism>
<feature type="transmembrane region" description="Helical" evidence="1">
    <location>
        <begin position="170"/>
        <end position="191"/>
    </location>
</feature>
<dbReference type="EMBL" id="RQJO01000009">
    <property type="protein sequence ID" value="RRB02046.1"/>
    <property type="molecule type" value="Genomic_DNA"/>
</dbReference>
<accession>A0A3P1BMN6</accession>
<feature type="transmembrane region" description="Helical" evidence="1">
    <location>
        <begin position="80"/>
        <end position="99"/>
    </location>
</feature>
<protein>
    <recommendedName>
        <fullName evidence="4">Glycosyltransferase RgtA/B/C/D-like domain-containing protein</fullName>
    </recommendedName>
</protein>